<keyword evidence="2" id="KW-1133">Transmembrane helix</keyword>
<accession>A0ABP5YBX0</accession>
<dbReference type="Pfam" id="PF25231">
    <property type="entry name" value="DUF7847"/>
    <property type="match status" value="1"/>
</dbReference>
<evidence type="ECO:0000313" key="4">
    <source>
        <dbReference type="EMBL" id="GAA2478388.1"/>
    </source>
</evidence>
<dbReference type="RefSeq" id="WP_344254170.1">
    <property type="nucleotide sequence ID" value="NZ_BAAARE010000005.1"/>
</dbReference>
<feature type="domain" description="DUF7847" evidence="3">
    <location>
        <begin position="195"/>
        <end position="393"/>
    </location>
</feature>
<feature type="transmembrane region" description="Helical" evidence="2">
    <location>
        <begin position="198"/>
        <end position="220"/>
    </location>
</feature>
<keyword evidence="2" id="KW-0812">Transmembrane</keyword>
<evidence type="ECO:0000313" key="5">
    <source>
        <dbReference type="Proteomes" id="UP001500730"/>
    </source>
</evidence>
<dbReference type="EMBL" id="BAAARE010000005">
    <property type="protein sequence ID" value="GAA2478388.1"/>
    <property type="molecule type" value="Genomic_DNA"/>
</dbReference>
<dbReference type="Proteomes" id="UP001500730">
    <property type="component" value="Unassembled WGS sequence"/>
</dbReference>
<feature type="transmembrane region" description="Helical" evidence="2">
    <location>
        <begin position="241"/>
        <end position="271"/>
    </location>
</feature>
<comment type="caution">
    <text evidence="4">The sequence shown here is derived from an EMBL/GenBank/DDBJ whole genome shotgun (WGS) entry which is preliminary data.</text>
</comment>
<sequence length="431" mass="43716">MSDQQGWTAPGASTPPDDASRDALSDVAMGTTSDPDPTADAGWGPPVAPTHGAVPTSDAPPPPPPGPAHASAPGTGYPVPTGAQATPAPGQPVGTPPPGWTPPQLAPKPGIIPLRPLTLGEIWSGVMTAVRGNPAATIGLALVTTAVVLVPLTLIGLWIASSLSSAAGSDPMFDPAGDAYAGGSGLGSTFLTGEVASFAPALATYVTALLLPLFMAVVIGQGVQGRRIGLGETARAARARILPALGVVLLAGLAAFVFLAVLIGVVVAAWSATGTGDGGGAGLVTFVAVVVGVVGFILFSVRWAFAVTIVVLEGVRPVRALRRSWQLTRKRGFWRIFGIRLLTVVVTAVAGSVVTAPVGFLVGYLASDSLTSAAWIFVLLQAGTVLVQSVLTTPFSSGVDSLLYVDQRIRYEGLDMALLQQVQQGHDAQVA</sequence>
<feature type="compositionally biased region" description="Pro residues" evidence="1">
    <location>
        <begin position="94"/>
        <end position="106"/>
    </location>
</feature>
<feature type="transmembrane region" description="Helical" evidence="2">
    <location>
        <begin position="372"/>
        <end position="391"/>
    </location>
</feature>
<feature type="region of interest" description="Disordered" evidence="1">
    <location>
        <begin position="1"/>
        <end position="108"/>
    </location>
</feature>
<keyword evidence="2" id="KW-0472">Membrane</keyword>
<feature type="transmembrane region" description="Helical" evidence="2">
    <location>
        <begin position="333"/>
        <end position="366"/>
    </location>
</feature>
<dbReference type="InterPro" id="IPR057169">
    <property type="entry name" value="DUF7847"/>
</dbReference>
<proteinExistence type="predicted"/>
<evidence type="ECO:0000256" key="2">
    <source>
        <dbReference type="SAM" id="Phobius"/>
    </source>
</evidence>
<evidence type="ECO:0000256" key="1">
    <source>
        <dbReference type="SAM" id="MobiDB-lite"/>
    </source>
</evidence>
<organism evidence="4 5">
    <name type="scientific">Terrabacter carboxydivorans</name>
    <dbReference type="NCBI Taxonomy" id="619730"/>
    <lineage>
        <taxon>Bacteria</taxon>
        <taxon>Bacillati</taxon>
        <taxon>Actinomycetota</taxon>
        <taxon>Actinomycetes</taxon>
        <taxon>Micrococcales</taxon>
        <taxon>Intrasporangiaceae</taxon>
        <taxon>Terrabacter</taxon>
    </lineage>
</organism>
<feature type="transmembrane region" description="Helical" evidence="2">
    <location>
        <begin position="137"/>
        <end position="160"/>
    </location>
</feature>
<name>A0ABP5YBX0_9MICO</name>
<feature type="compositionally biased region" description="Pro residues" evidence="1">
    <location>
        <begin position="58"/>
        <end position="67"/>
    </location>
</feature>
<keyword evidence="5" id="KW-1185">Reference proteome</keyword>
<evidence type="ECO:0000259" key="3">
    <source>
        <dbReference type="Pfam" id="PF25231"/>
    </source>
</evidence>
<reference evidence="5" key="1">
    <citation type="journal article" date="2019" name="Int. J. Syst. Evol. Microbiol.">
        <title>The Global Catalogue of Microorganisms (GCM) 10K type strain sequencing project: providing services to taxonomists for standard genome sequencing and annotation.</title>
        <authorList>
            <consortium name="The Broad Institute Genomics Platform"/>
            <consortium name="The Broad Institute Genome Sequencing Center for Infectious Disease"/>
            <person name="Wu L."/>
            <person name="Ma J."/>
        </authorList>
    </citation>
    <scope>NUCLEOTIDE SEQUENCE [LARGE SCALE GENOMIC DNA]</scope>
    <source>
        <strain evidence="5">JCM 16259</strain>
    </source>
</reference>
<gene>
    <name evidence="4" type="ORF">GCM10009858_14750</name>
</gene>
<feature type="transmembrane region" description="Helical" evidence="2">
    <location>
        <begin position="283"/>
        <end position="312"/>
    </location>
</feature>
<protein>
    <submittedName>
        <fullName evidence="4">Membrane protein</fullName>
    </submittedName>
</protein>